<dbReference type="InterPro" id="IPR043504">
    <property type="entry name" value="Peptidase_S1_PA_chymotrypsin"/>
</dbReference>
<feature type="signal peptide" evidence="3">
    <location>
        <begin position="1"/>
        <end position="19"/>
    </location>
</feature>
<keyword evidence="2" id="KW-0472">Membrane</keyword>
<feature type="transmembrane region" description="Helical" evidence="2">
    <location>
        <begin position="174"/>
        <end position="197"/>
    </location>
</feature>
<evidence type="ECO:0000313" key="4">
    <source>
        <dbReference type="EMBL" id="EJK48494.1"/>
    </source>
</evidence>
<protein>
    <submittedName>
        <fullName evidence="4">Uncharacterized protein</fullName>
    </submittedName>
</protein>
<proteinExistence type="predicted"/>
<name>K0R8M4_THAOC</name>
<evidence type="ECO:0000313" key="5">
    <source>
        <dbReference type="Proteomes" id="UP000266841"/>
    </source>
</evidence>
<keyword evidence="5" id="KW-1185">Reference proteome</keyword>
<sequence>MRFPLVLSALFAHHGAVATRESEVVLDPPGEEPIIGGTNLTEDQFVSEYRWLSMIAWDPGRTFLANICGASVVGPNAFLYAAHCDEGIYVDDGDFFLVNIYDRRKDVPFEPFEPGIGAGGENITQYIIKESGKLYSHPDYNDETFSNDLALFILNEGTVVPEYIPFVKMNFETYFPAFGAFYRALTAIALTLLTYFASAKARKFKQWAGDLRILVLTQGPGSP</sequence>
<keyword evidence="2" id="KW-0812">Transmembrane</keyword>
<dbReference type="Gene3D" id="2.40.10.10">
    <property type="entry name" value="Trypsin-like serine proteases"/>
    <property type="match status" value="1"/>
</dbReference>
<keyword evidence="2" id="KW-1133">Transmembrane helix</keyword>
<accession>K0R8M4</accession>
<dbReference type="AlphaFoldDB" id="K0R8M4"/>
<keyword evidence="1" id="KW-0843">Virulence</keyword>
<gene>
    <name evidence="4" type="ORF">THAOC_32701</name>
</gene>
<evidence type="ECO:0000256" key="3">
    <source>
        <dbReference type="SAM" id="SignalP"/>
    </source>
</evidence>
<dbReference type="SUPFAM" id="SSF50494">
    <property type="entry name" value="Trypsin-like serine proteases"/>
    <property type="match status" value="1"/>
</dbReference>
<dbReference type="EMBL" id="AGNL01045769">
    <property type="protein sequence ID" value="EJK48494.1"/>
    <property type="molecule type" value="Genomic_DNA"/>
</dbReference>
<reference evidence="4 5" key="1">
    <citation type="journal article" date="2012" name="Genome Biol.">
        <title>Genome and low-iron response of an oceanic diatom adapted to chronic iron limitation.</title>
        <authorList>
            <person name="Lommer M."/>
            <person name="Specht M."/>
            <person name="Roy A.S."/>
            <person name="Kraemer L."/>
            <person name="Andreson R."/>
            <person name="Gutowska M.A."/>
            <person name="Wolf J."/>
            <person name="Bergner S.V."/>
            <person name="Schilhabel M.B."/>
            <person name="Klostermeier U.C."/>
            <person name="Beiko R.G."/>
            <person name="Rosenstiel P."/>
            <person name="Hippler M."/>
            <person name="Laroche J."/>
        </authorList>
    </citation>
    <scope>NUCLEOTIDE SEQUENCE [LARGE SCALE GENOMIC DNA]</scope>
    <source>
        <strain evidence="4 5">CCMP1005</strain>
    </source>
</reference>
<dbReference type="Proteomes" id="UP000266841">
    <property type="component" value="Unassembled WGS sequence"/>
</dbReference>
<dbReference type="InterPro" id="IPR009003">
    <property type="entry name" value="Peptidase_S1_PA"/>
</dbReference>
<feature type="chain" id="PRO_5003838950" evidence="3">
    <location>
        <begin position="20"/>
        <end position="223"/>
    </location>
</feature>
<dbReference type="OrthoDB" id="10059102at2759"/>
<organism evidence="4 5">
    <name type="scientific">Thalassiosira oceanica</name>
    <name type="common">Marine diatom</name>
    <dbReference type="NCBI Taxonomy" id="159749"/>
    <lineage>
        <taxon>Eukaryota</taxon>
        <taxon>Sar</taxon>
        <taxon>Stramenopiles</taxon>
        <taxon>Ochrophyta</taxon>
        <taxon>Bacillariophyta</taxon>
        <taxon>Coscinodiscophyceae</taxon>
        <taxon>Thalassiosirophycidae</taxon>
        <taxon>Thalassiosirales</taxon>
        <taxon>Thalassiosiraceae</taxon>
        <taxon>Thalassiosira</taxon>
    </lineage>
</organism>
<evidence type="ECO:0000256" key="1">
    <source>
        <dbReference type="ARBA" id="ARBA00023026"/>
    </source>
</evidence>
<comment type="caution">
    <text evidence="4">The sequence shown here is derived from an EMBL/GenBank/DDBJ whole genome shotgun (WGS) entry which is preliminary data.</text>
</comment>
<evidence type="ECO:0000256" key="2">
    <source>
        <dbReference type="SAM" id="Phobius"/>
    </source>
</evidence>
<keyword evidence="3" id="KW-0732">Signal</keyword>